<evidence type="ECO:0000256" key="1">
    <source>
        <dbReference type="PIRNR" id="PIRNR013171"/>
    </source>
</evidence>
<dbReference type="GeneID" id="30985802"/>
<dbReference type="OrthoDB" id="2331083at2759"/>
<dbReference type="STRING" id="984487.A0A1E4SHS5"/>
<dbReference type="PANTHER" id="PTHR38643">
    <property type="entry name" value="PURINE NUCLEOSIDE PERMEASE C285.05-RELATED"/>
    <property type="match status" value="1"/>
</dbReference>
<dbReference type="AlphaFoldDB" id="A0A1E4SHS5"/>
<keyword evidence="4" id="KW-1185">Reference proteome</keyword>
<evidence type="ECO:0000256" key="2">
    <source>
        <dbReference type="SAM" id="SignalP"/>
    </source>
</evidence>
<dbReference type="GO" id="GO:0009116">
    <property type="term" value="P:nucleoside metabolic process"/>
    <property type="evidence" value="ECO:0007669"/>
    <property type="project" value="InterPro"/>
</dbReference>
<comment type="function">
    <text evidence="1">Nucleoside permease that transports adenosine and guanosine.</text>
</comment>
<keyword evidence="1" id="KW-0813">Transport</keyword>
<dbReference type="Proteomes" id="UP000094285">
    <property type="component" value="Unassembled WGS sequence"/>
</dbReference>
<dbReference type="PANTHER" id="PTHR38643:SF1">
    <property type="entry name" value="PURINE NUCLEOSIDE PERMEASE C285.05-RELATED"/>
    <property type="match status" value="1"/>
</dbReference>
<dbReference type="GO" id="GO:0055085">
    <property type="term" value="P:transmembrane transport"/>
    <property type="evidence" value="ECO:0007669"/>
    <property type="project" value="InterPro"/>
</dbReference>
<dbReference type="Pfam" id="PF06516">
    <property type="entry name" value="NUP"/>
    <property type="match status" value="1"/>
</dbReference>
<feature type="chain" id="PRO_5009162780" evidence="2">
    <location>
        <begin position="18"/>
        <end position="374"/>
    </location>
</feature>
<feature type="signal peptide" evidence="2">
    <location>
        <begin position="1"/>
        <end position="17"/>
    </location>
</feature>
<accession>A0A1E4SHS5</accession>
<evidence type="ECO:0000313" key="3">
    <source>
        <dbReference type="EMBL" id="ODV79068.1"/>
    </source>
</evidence>
<evidence type="ECO:0000313" key="4">
    <source>
        <dbReference type="Proteomes" id="UP000094285"/>
    </source>
</evidence>
<proteinExistence type="inferred from homology"/>
<gene>
    <name evidence="3" type="ORF">CANTADRAFT_90183</name>
</gene>
<dbReference type="EMBL" id="KV453912">
    <property type="protein sequence ID" value="ODV79068.1"/>
    <property type="molecule type" value="Genomic_DNA"/>
</dbReference>
<dbReference type="RefSeq" id="XP_020064190.1">
    <property type="nucleotide sequence ID" value="XM_020211666.1"/>
</dbReference>
<keyword evidence="2" id="KW-0732">Signal</keyword>
<dbReference type="InterPro" id="IPR009486">
    <property type="entry name" value="Pur_nuclsid_perm"/>
</dbReference>
<comment type="similarity">
    <text evidence="1">Belongs to the NUP family.</text>
</comment>
<protein>
    <submittedName>
        <fullName evidence="3">Purine nucleoside permease</fullName>
    </submittedName>
</protein>
<dbReference type="GO" id="GO:0003824">
    <property type="term" value="F:catalytic activity"/>
    <property type="evidence" value="ECO:0007669"/>
    <property type="project" value="InterPro"/>
</dbReference>
<dbReference type="GO" id="GO:0005783">
    <property type="term" value="C:endoplasmic reticulum"/>
    <property type="evidence" value="ECO:0007669"/>
    <property type="project" value="TreeGrafter"/>
</dbReference>
<reference evidence="4" key="1">
    <citation type="submission" date="2016-05" db="EMBL/GenBank/DDBJ databases">
        <title>Comparative genomics of biotechnologically important yeasts.</title>
        <authorList>
            <consortium name="DOE Joint Genome Institute"/>
            <person name="Riley R."/>
            <person name="Haridas S."/>
            <person name="Wolfe K.H."/>
            <person name="Lopes M.R."/>
            <person name="Hittinger C.T."/>
            <person name="Goker M."/>
            <person name="Salamov A."/>
            <person name="Wisecaver J."/>
            <person name="Long T.M."/>
            <person name="Aerts A.L."/>
            <person name="Barry K."/>
            <person name="Choi C."/>
            <person name="Clum A."/>
            <person name="Coughlan A.Y."/>
            <person name="Deshpande S."/>
            <person name="Douglass A.P."/>
            <person name="Hanson S.J."/>
            <person name="Klenk H.-P."/>
            <person name="Labutti K."/>
            <person name="Lapidus A."/>
            <person name="Lindquist E."/>
            <person name="Lipzen A."/>
            <person name="Meier-Kolthoff J.P."/>
            <person name="Ohm R.A."/>
            <person name="Otillar R.P."/>
            <person name="Pangilinan J."/>
            <person name="Peng Y."/>
            <person name="Rokas A."/>
            <person name="Rosa C.A."/>
            <person name="Scheuner C."/>
            <person name="Sibirny A.A."/>
            <person name="Slot J.C."/>
            <person name="Stielow J.B."/>
            <person name="Sun H."/>
            <person name="Kurtzman C.P."/>
            <person name="Blackwell M."/>
            <person name="Grigoriev I.V."/>
            <person name="Jeffries T.W."/>
        </authorList>
    </citation>
    <scope>NUCLEOTIDE SEQUENCE [LARGE SCALE GENOMIC DNA]</scope>
    <source>
        <strain evidence="4">NRRL Y-17324</strain>
    </source>
</reference>
<dbReference type="Gene3D" id="3.40.50.1580">
    <property type="entry name" value="Nucleoside phosphorylase domain"/>
    <property type="match status" value="1"/>
</dbReference>
<dbReference type="PIRSF" id="PIRSF013171">
    <property type="entry name" value="Pur_nuclsid_perm"/>
    <property type="match status" value="1"/>
</dbReference>
<name>A0A1E4SHS5_9ASCO</name>
<sequence>MIPTALLWLAFAVSSAAQVVLSPKYEPKVFIVTMFQPEEEAWTSRVSFPKNIKVPGLSPIYPHVRCVEDYSICHFTTGEGEINAAASMAFLLSSPKFDFSKTYWLLAGIAGGEPSKVTTGLVTFAKYAIQIGLQYQVDPTEIPKKYLDWPSGYFSYGTRSPTEYPDAVYGTEVFELNGKLRDRAVEVVTSAGRLARGNELNDRLRKLYTGPARGDPEVCGCDVLTSDNYFTGSILSDYFLDYSNLISNGTANYCSAAQEDNASLEAFIRMAQYGVVDFERIVVMRTISNFVRPPALLQDDPIDFFLDYPKGGFQVALDNLYYGGWPFVQDIIQNWTQIYNTNSLRSENYIGDILGTLGGKPDFGKDSYKISSLL</sequence>
<organism evidence="3 4">
    <name type="scientific">Suhomyces tanzawaensis NRRL Y-17324</name>
    <dbReference type="NCBI Taxonomy" id="984487"/>
    <lineage>
        <taxon>Eukaryota</taxon>
        <taxon>Fungi</taxon>
        <taxon>Dikarya</taxon>
        <taxon>Ascomycota</taxon>
        <taxon>Saccharomycotina</taxon>
        <taxon>Pichiomycetes</taxon>
        <taxon>Debaryomycetaceae</taxon>
        <taxon>Suhomyces</taxon>
    </lineage>
</organism>
<dbReference type="InterPro" id="IPR035994">
    <property type="entry name" value="Nucleoside_phosphorylase_sf"/>
</dbReference>